<reference evidence="1" key="2">
    <citation type="journal article" date="2016" name="Fungal Biol.">
        <title>Ochratoxin A production by Penicillium thymicola.</title>
        <authorList>
            <person name="Nguyen H.D.T."/>
            <person name="McMullin D.R."/>
            <person name="Ponomareva E."/>
            <person name="Riley R."/>
            <person name="Pomraning K.R."/>
            <person name="Baker S.E."/>
            <person name="Seifert K.A."/>
        </authorList>
    </citation>
    <scope>NUCLEOTIDE SEQUENCE</scope>
    <source>
        <strain evidence="1">DAOM 180753</strain>
    </source>
</reference>
<comment type="caution">
    <text evidence="1">The sequence shown here is derived from an EMBL/GenBank/DDBJ whole genome shotgun (WGS) entry which is preliminary data.</text>
</comment>
<protein>
    <submittedName>
        <fullName evidence="1">Uncharacterized protein</fullName>
    </submittedName>
</protein>
<dbReference type="AlphaFoldDB" id="A0AAI9TEA1"/>
<dbReference type="Proteomes" id="UP001227192">
    <property type="component" value="Unassembled WGS sequence"/>
</dbReference>
<sequence length="130" mass="14851">MPPLPVALEMLRKIQEKPSAMFGGYVPFLSVKYFTEKCREVYFCIDDYSDAAFIVTNFSLYGIFHEYGDMGKDVSMREERQHYIEMCRNNLETALANLNILMPANHESIIALSLGSNAKSRIYSGLSTQF</sequence>
<organism evidence="1 2">
    <name type="scientific">Penicillium thymicola</name>
    <dbReference type="NCBI Taxonomy" id="293382"/>
    <lineage>
        <taxon>Eukaryota</taxon>
        <taxon>Fungi</taxon>
        <taxon>Dikarya</taxon>
        <taxon>Ascomycota</taxon>
        <taxon>Pezizomycotina</taxon>
        <taxon>Eurotiomycetes</taxon>
        <taxon>Eurotiomycetidae</taxon>
        <taxon>Eurotiales</taxon>
        <taxon>Aspergillaceae</taxon>
        <taxon>Penicillium</taxon>
    </lineage>
</organism>
<reference evidence="1" key="1">
    <citation type="submission" date="2015-06" db="EMBL/GenBank/DDBJ databases">
        <authorList>
            <person name="Nguyen H."/>
        </authorList>
    </citation>
    <scope>NUCLEOTIDE SEQUENCE</scope>
    <source>
        <strain evidence="1">DAOM 180753</strain>
    </source>
</reference>
<dbReference type="EMBL" id="LACB01000265">
    <property type="protein sequence ID" value="KAJ9485454.1"/>
    <property type="molecule type" value="Genomic_DNA"/>
</dbReference>
<proteinExistence type="predicted"/>
<keyword evidence="2" id="KW-1185">Reference proteome</keyword>
<evidence type="ECO:0000313" key="1">
    <source>
        <dbReference type="EMBL" id="KAJ9485454.1"/>
    </source>
</evidence>
<evidence type="ECO:0000313" key="2">
    <source>
        <dbReference type="Proteomes" id="UP001227192"/>
    </source>
</evidence>
<name>A0AAI9TEA1_PENTH</name>
<gene>
    <name evidence="1" type="ORF">VN97_g7888</name>
</gene>
<accession>A0AAI9TEA1</accession>